<dbReference type="PROSITE" id="PS00134">
    <property type="entry name" value="TRYPSIN_HIS"/>
    <property type="match status" value="1"/>
</dbReference>
<dbReference type="CDD" id="cd00190">
    <property type="entry name" value="Tryp_SPc"/>
    <property type="match status" value="1"/>
</dbReference>
<dbReference type="SUPFAM" id="SSF50494">
    <property type="entry name" value="Trypsin-like serine proteases"/>
    <property type="match status" value="1"/>
</dbReference>
<dbReference type="InterPro" id="IPR018114">
    <property type="entry name" value="TRYPSIN_HIS"/>
</dbReference>
<reference evidence="7 8" key="1">
    <citation type="journal article" date="2010" name="Stand. Genomic Sci.">
        <title>Complete genome sequence of Conexibacter woesei type strain (ID131577).</title>
        <authorList>
            <person name="Pukall R."/>
            <person name="Lapidus A."/>
            <person name="Glavina Del Rio T."/>
            <person name="Copeland A."/>
            <person name="Tice H."/>
            <person name="Cheng J.-F."/>
            <person name="Lucas S."/>
            <person name="Chen F."/>
            <person name="Nolan M."/>
            <person name="Bruce D."/>
            <person name="Goodwin L."/>
            <person name="Pitluck S."/>
            <person name="Mavromatis K."/>
            <person name="Ivanova N."/>
            <person name="Ovchinnikova G."/>
            <person name="Pati A."/>
            <person name="Chen A."/>
            <person name="Palaniappan K."/>
            <person name="Land M."/>
            <person name="Hauser L."/>
            <person name="Chang Y.-J."/>
            <person name="Jeffries C.D."/>
            <person name="Chain P."/>
            <person name="Meincke L."/>
            <person name="Sims D."/>
            <person name="Brettin T."/>
            <person name="Detter J.C."/>
            <person name="Rohde M."/>
            <person name="Goeker M."/>
            <person name="Bristow J."/>
            <person name="Eisen J.A."/>
            <person name="Markowitz V."/>
            <person name="Kyrpides N.C."/>
            <person name="Klenk H.-P."/>
            <person name="Hugenholtz P."/>
        </authorList>
    </citation>
    <scope>NUCLEOTIDE SEQUENCE [LARGE SCALE GENOMIC DNA]</scope>
    <source>
        <strain evidence="8">DSM 14684 / CIP 108061 / JCM 11494 / NBRC 100937 / ID131577</strain>
    </source>
</reference>
<dbReference type="InterPro" id="IPR033116">
    <property type="entry name" value="TRYPSIN_SER"/>
</dbReference>
<dbReference type="OrthoDB" id="1496095at2"/>
<dbReference type="GO" id="GO:0006508">
    <property type="term" value="P:proteolysis"/>
    <property type="evidence" value="ECO:0007669"/>
    <property type="project" value="UniProtKB-KW"/>
</dbReference>
<accession>D3FBS8</accession>
<keyword evidence="3" id="KW-0378">Hydrolase</keyword>
<dbReference type="eggNOG" id="COG5640">
    <property type="taxonomic scope" value="Bacteria"/>
</dbReference>
<name>D3FBS8_CONWI</name>
<dbReference type="PROSITE" id="PS00135">
    <property type="entry name" value="TRYPSIN_SER"/>
    <property type="match status" value="1"/>
</dbReference>
<keyword evidence="2" id="KW-1015">Disulfide bond</keyword>
<dbReference type="Gene3D" id="2.40.10.10">
    <property type="entry name" value="Trypsin-like serine proteases"/>
    <property type="match status" value="1"/>
</dbReference>
<dbReference type="InterPro" id="IPR009003">
    <property type="entry name" value="Peptidase_S1_PA"/>
</dbReference>
<dbReference type="InterPro" id="IPR043504">
    <property type="entry name" value="Peptidase_S1_PA_chymotrypsin"/>
</dbReference>
<feature type="domain" description="Peptidase S1" evidence="6">
    <location>
        <begin position="38"/>
        <end position="276"/>
    </location>
</feature>
<dbReference type="KEGG" id="cwo:Cwoe_2924"/>
<dbReference type="InterPro" id="IPR050430">
    <property type="entry name" value="Peptidase_S1"/>
</dbReference>
<evidence type="ECO:0000313" key="7">
    <source>
        <dbReference type="EMBL" id="ADB51343.1"/>
    </source>
</evidence>
<dbReference type="Proteomes" id="UP000008229">
    <property type="component" value="Chromosome"/>
</dbReference>
<feature type="region of interest" description="Disordered" evidence="4">
    <location>
        <begin position="297"/>
        <end position="326"/>
    </location>
</feature>
<evidence type="ECO:0000256" key="4">
    <source>
        <dbReference type="SAM" id="MobiDB-lite"/>
    </source>
</evidence>
<dbReference type="InterPro" id="IPR001314">
    <property type="entry name" value="Peptidase_S1A"/>
</dbReference>
<organism evidence="7 8">
    <name type="scientific">Conexibacter woesei (strain DSM 14684 / CCUG 47730 / CIP 108061 / JCM 11494 / NBRC 100937 / ID131577)</name>
    <dbReference type="NCBI Taxonomy" id="469383"/>
    <lineage>
        <taxon>Bacteria</taxon>
        <taxon>Bacillati</taxon>
        <taxon>Actinomycetota</taxon>
        <taxon>Thermoleophilia</taxon>
        <taxon>Solirubrobacterales</taxon>
        <taxon>Conexibacteraceae</taxon>
        <taxon>Conexibacter</taxon>
    </lineage>
</organism>
<evidence type="ECO:0000313" key="8">
    <source>
        <dbReference type="Proteomes" id="UP000008229"/>
    </source>
</evidence>
<reference evidence="8" key="2">
    <citation type="submission" date="2010-01" db="EMBL/GenBank/DDBJ databases">
        <title>The complete genome of Conexibacter woesei DSM 14684.</title>
        <authorList>
            <consortium name="US DOE Joint Genome Institute (JGI-PGF)"/>
            <person name="Lucas S."/>
            <person name="Copeland A."/>
            <person name="Lapidus A."/>
            <person name="Glavina del Rio T."/>
            <person name="Dalin E."/>
            <person name="Tice H."/>
            <person name="Bruce D."/>
            <person name="Goodwin L."/>
            <person name="Pitluck S."/>
            <person name="Kyrpides N."/>
            <person name="Mavromatis K."/>
            <person name="Ivanova N."/>
            <person name="Mikhailova N."/>
            <person name="Chertkov O."/>
            <person name="Brettin T."/>
            <person name="Detter J.C."/>
            <person name="Han C."/>
            <person name="Larimer F."/>
            <person name="Land M."/>
            <person name="Hauser L."/>
            <person name="Markowitz V."/>
            <person name="Cheng J.-F."/>
            <person name="Hugenholtz P."/>
            <person name="Woyke T."/>
            <person name="Wu D."/>
            <person name="Pukall R."/>
            <person name="Steenblock K."/>
            <person name="Schneider S."/>
            <person name="Klenk H.-P."/>
            <person name="Eisen J.A."/>
        </authorList>
    </citation>
    <scope>NUCLEOTIDE SEQUENCE [LARGE SCALE GENOMIC DNA]</scope>
    <source>
        <strain evidence="8">DSM 14684 / CIP 108061 / JCM 11494 / NBRC 100937 / ID131577</strain>
    </source>
</reference>
<comment type="similarity">
    <text evidence="1">Belongs to the peptidase S1 family.</text>
</comment>
<dbReference type="Pfam" id="PF00089">
    <property type="entry name" value="Trypsin"/>
    <property type="match status" value="1"/>
</dbReference>
<keyword evidence="8" id="KW-1185">Reference proteome</keyword>
<dbReference type="EMBL" id="CP001854">
    <property type="protein sequence ID" value="ADB51343.1"/>
    <property type="molecule type" value="Genomic_DNA"/>
</dbReference>
<evidence type="ECO:0000256" key="1">
    <source>
        <dbReference type="ARBA" id="ARBA00007664"/>
    </source>
</evidence>
<gene>
    <name evidence="7" type="ordered locus">Cwoe_2924</name>
</gene>
<dbReference type="PANTHER" id="PTHR24276:SF98">
    <property type="entry name" value="FI18310P1-RELATED"/>
    <property type="match status" value="1"/>
</dbReference>
<evidence type="ECO:0000256" key="2">
    <source>
        <dbReference type="ARBA" id="ARBA00023157"/>
    </source>
</evidence>
<evidence type="ECO:0000259" key="6">
    <source>
        <dbReference type="PROSITE" id="PS50240"/>
    </source>
</evidence>
<dbReference type="PROSITE" id="PS50240">
    <property type="entry name" value="TRYPSIN_DOM"/>
    <property type="match status" value="1"/>
</dbReference>
<proteinExistence type="inferred from homology"/>
<feature type="region of interest" description="Disordered" evidence="4">
    <location>
        <begin position="353"/>
        <end position="380"/>
    </location>
</feature>
<dbReference type="PRINTS" id="PR00722">
    <property type="entry name" value="CHYMOTRYPSIN"/>
</dbReference>
<dbReference type="STRING" id="469383.Cwoe_2924"/>
<dbReference type="GO" id="GO:0004252">
    <property type="term" value="F:serine-type endopeptidase activity"/>
    <property type="evidence" value="ECO:0007669"/>
    <property type="project" value="InterPro"/>
</dbReference>
<evidence type="ECO:0000256" key="5">
    <source>
        <dbReference type="SAM" id="SignalP"/>
    </source>
</evidence>
<evidence type="ECO:0000256" key="3">
    <source>
        <dbReference type="RuleBase" id="RU363034"/>
    </source>
</evidence>
<keyword evidence="5" id="KW-0732">Signal</keyword>
<dbReference type="InterPro" id="IPR001254">
    <property type="entry name" value="Trypsin_dom"/>
</dbReference>
<protein>
    <submittedName>
        <fullName evidence="7">Peptidase S1 and S6 chymotrypsin/Hap</fullName>
    </submittedName>
</protein>
<feature type="compositionally biased region" description="Low complexity" evidence="4">
    <location>
        <begin position="360"/>
        <end position="380"/>
    </location>
</feature>
<keyword evidence="3" id="KW-0645">Protease</keyword>
<sequence precursor="true">MNWTPTTRLFATALALTALFALPSAAFAAERGGATLRVAGGTQAQAGAPFTSLAYLTIQKSSDSAVACSGTVVAPAVVLTAAHCVTDSAGNIVPADGVQVTTGRLVPDDASGGQQVGVSRIVVHPGYDRAAVRADVALVLLSASVDAPPLALGAASDAAPGTRATIAGWGATSGQDSTPSPVLMTAPTTVFTDDACGRLLGERYDAVTMLCAADEPAYAGSTCLGDSGGPLLVRRPDGTDVQVAVTSWGSTTCDARVPQAFARISALSGWITGQIAAAPQLGPPAAASSGIGTAAVAGGTQPRGGSPAMRARAASSDATYRGRTRQRQAISVELASGSPLRVRVGYRVSGSRGATTGMFSSTTQTRRSGRSTTPGRSARSFSVTLRDARGRRALVRGTVSGRRLSGSVRLSWRRRGGATERIVTKYTARNAG</sequence>
<dbReference type="HOGENOM" id="CLU_642074_0_0_11"/>
<dbReference type="RefSeq" id="WP_012934394.1">
    <property type="nucleotide sequence ID" value="NC_013739.1"/>
</dbReference>
<dbReference type="SMART" id="SM00020">
    <property type="entry name" value="Tryp_SPc"/>
    <property type="match status" value="1"/>
</dbReference>
<feature type="signal peptide" evidence="5">
    <location>
        <begin position="1"/>
        <end position="28"/>
    </location>
</feature>
<dbReference type="AlphaFoldDB" id="D3FBS8"/>
<feature type="chain" id="PRO_5003044133" evidence="5">
    <location>
        <begin position="29"/>
        <end position="432"/>
    </location>
</feature>
<dbReference type="PANTHER" id="PTHR24276">
    <property type="entry name" value="POLYSERASE-RELATED"/>
    <property type="match status" value="1"/>
</dbReference>
<keyword evidence="3" id="KW-0720">Serine protease</keyword>